<organism evidence="2 3">
    <name type="scientific">Rhizobium leguminosarum bv. trifolii WSM2297</name>
    <dbReference type="NCBI Taxonomy" id="754762"/>
    <lineage>
        <taxon>Bacteria</taxon>
        <taxon>Pseudomonadati</taxon>
        <taxon>Pseudomonadota</taxon>
        <taxon>Alphaproteobacteria</taxon>
        <taxon>Hyphomicrobiales</taxon>
        <taxon>Rhizobiaceae</taxon>
        <taxon>Rhizobium/Agrobacterium group</taxon>
        <taxon>Rhizobium</taxon>
    </lineage>
</organism>
<name>J0CKK2_RHILT</name>
<accession>J0CKK2</accession>
<dbReference type="AlphaFoldDB" id="J0CKK2"/>
<evidence type="ECO:0000256" key="1">
    <source>
        <dbReference type="SAM" id="MobiDB-lite"/>
    </source>
</evidence>
<feature type="compositionally biased region" description="Low complexity" evidence="1">
    <location>
        <begin position="166"/>
        <end position="180"/>
    </location>
</feature>
<evidence type="ECO:0000313" key="3">
    <source>
        <dbReference type="Proteomes" id="UP000005732"/>
    </source>
</evidence>
<feature type="region of interest" description="Disordered" evidence="1">
    <location>
        <begin position="153"/>
        <end position="188"/>
    </location>
</feature>
<protein>
    <submittedName>
        <fullName evidence="2">Uncharacterized protein</fullName>
    </submittedName>
</protein>
<feature type="region of interest" description="Disordered" evidence="1">
    <location>
        <begin position="1"/>
        <end position="31"/>
    </location>
</feature>
<dbReference type="Proteomes" id="UP000005732">
    <property type="component" value="Unassembled WGS sequence"/>
</dbReference>
<dbReference type="HOGENOM" id="CLU_1440012_0_0_5"/>
<sequence>MIYPMSAASAVTSPRRSLDERNARAGRRAFEETSTFTVADAAPTQGQVDKAGDIEPIEYAALSRGIRVPPPTLHKFRDHPEHQQGGGISSKPMAAFLFRMPVYHEDIFSGPPIGKETVNLEPSPLWRCNSHPFLVARTAPTCERLVQAARQIGGDLPADRHPEYAPGPAIRTRRPPGTGRHPPRSQSL</sequence>
<evidence type="ECO:0000313" key="2">
    <source>
        <dbReference type="EMBL" id="EJC84242.1"/>
    </source>
</evidence>
<feature type="compositionally biased region" description="Basic and acidic residues" evidence="1">
    <location>
        <begin position="16"/>
        <end position="31"/>
    </location>
</feature>
<dbReference type="EMBL" id="JH719393">
    <property type="protein sequence ID" value="EJC84242.1"/>
    <property type="molecule type" value="Genomic_DNA"/>
</dbReference>
<proteinExistence type="predicted"/>
<reference evidence="2 3" key="1">
    <citation type="submission" date="2012-02" db="EMBL/GenBank/DDBJ databases">
        <title>Improved High-Quality Draft Sequence of Rhizobium leguminosarum bv. trifolii WSM2297.</title>
        <authorList>
            <consortium name="US DOE Joint Genome Institute"/>
            <person name="Lucas S."/>
            <person name="Han J."/>
            <person name="Lapidus A."/>
            <person name="Cheng J.-F."/>
            <person name="Goodwin L."/>
            <person name="Pitluck S."/>
            <person name="Peters L."/>
            <person name="Ovchinnikova G."/>
            <person name="Zhang X."/>
            <person name="Detter J.C."/>
            <person name="Han C."/>
            <person name="Tapia R."/>
            <person name="Land M."/>
            <person name="Hauser L."/>
            <person name="Kyrpides N."/>
            <person name="Ivanova N."/>
            <person name="Pagani I."/>
            <person name="Brau L."/>
            <person name="Yates R."/>
            <person name="O'Hara G."/>
            <person name="Rui T."/>
            <person name="Howieson J."/>
            <person name="Reeve W."/>
            <person name="Woyke T."/>
        </authorList>
    </citation>
    <scope>NUCLEOTIDE SEQUENCE [LARGE SCALE GENOMIC DNA]</scope>
    <source>
        <strain evidence="2 3">WSM2297</strain>
    </source>
</reference>
<gene>
    <name evidence="2" type="ORF">Rleg4DRAFT_6047</name>
</gene>